<name>A0AAD4UUI4_PRUDU</name>
<gene>
    <name evidence="2" type="ORF">L3X38_042259</name>
</gene>
<dbReference type="InterPro" id="IPR012337">
    <property type="entry name" value="RNaseH-like_sf"/>
</dbReference>
<dbReference type="SUPFAM" id="SSF53098">
    <property type="entry name" value="Ribonuclease H-like"/>
    <property type="match status" value="1"/>
</dbReference>
<comment type="caution">
    <text evidence="2">The sequence shown here is derived from an EMBL/GenBank/DDBJ whole genome shotgun (WGS) entry which is preliminary data.</text>
</comment>
<dbReference type="InterPro" id="IPR001584">
    <property type="entry name" value="Integrase_cat-core"/>
</dbReference>
<dbReference type="EMBL" id="JAJFAZ020000008">
    <property type="protein sequence ID" value="KAI5313085.1"/>
    <property type="molecule type" value="Genomic_DNA"/>
</dbReference>
<reference evidence="2 3" key="1">
    <citation type="journal article" date="2022" name="G3 (Bethesda)">
        <title>Whole-genome sequence and methylome profiling of the almond [Prunus dulcis (Mill.) D.A. Webb] cultivar 'Nonpareil'.</title>
        <authorList>
            <person name="D'Amico-Willman K.M."/>
            <person name="Ouma W.Z."/>
            <person name="Meulia T."/>
            <person name="Sideli G.M."/>
            <person name="Gradziel T.M."/>
            <person name="Fresnedo-Ramirez J."/>
        </authorList>
    </citation>
    <scope>NUCLEOTIDE SEQUENCE [LARGE SCALE GENOMIC DNA]</scope>
    <source>
        <strain evidence="2">Clone GOH B32 T37-40</strain>
    </source>
</reference>
<accession>A0AAD4UUI4</accession>
<dbReference type="PANTHER" id="PTHR48475:SF2">
    <property type="entry name" value="RIBONUCLEASE H"/>
    <property type="match status" value="1"/>
</dbReference>
<keyword evidence="3" id="KW-1185">Reference proteome</keyword>
<dbReference type="AlphaFoldDB" id="A0AAD4UUI4"/>
<proteinExistence type="predicted"/>
<protein>
    <recommendedName>
        <fullName evidence="1">Integrase catalytic domain-containing protein</fullName>
    </recommendedName>
</protein>
<dbReference type="PANTHER" id="PTHR48475">
    <property type="entry name" value="RIBONUCLEASE H"/>
    <property type="match status" value="1"/>
</dbReference>
<sequence length="234" mass="26835">MDPIFQFLQHQTLPADPAEARHVHYRSTRYLIINGTLYERGFSLLYLRCLTREEGNYVLQEIHKGIYGNHSGAQSLAHKAIVTNNSSRQFDKAKFKQFCSNLKIHLCFASLIHPKSNGQVKAVNKIIKKTLKTKLDKAKVCWPERLLAVLWSYRTTIRTSTGETPFPFTFGIEAIVPVEIAQPFSRTSAYDADTNDDQLALNLDLVDELRYQANMHNFAYKQHVDRIFRTCAIG</sequence>
<dbReference type="Gene3D" id="3.30.420.10">
    <property type="entry name" value="Ribonuclease H-like superfamily/Ribonuclease H"/>
    <property type="match status" value="1"/>
</dbReference>
<dbReference type="PROSITE" id="PS50994">
    <property type="entry name" value="INTEGRASE"/>
    <property type="match status" value="1"/>
</dbReference>
<dbReference type="Proteomes" id="UP001054821">
    <property type="component" value="Chromosome 8"/>
</dbReference>
<dbReference type="GO" id="GO:0003676">
    <property type="term" value="F:nucleic acid binding"/>
    <property type="evidence" value="ECO:0007669"/>
    <property type="project" value="InterPro"/>
</dbReference>
<organism evidence="2 3">
    <name type="scientific">Prunus dulcis</name>
    <name type="common">Almond</name>
    <name type="synonym">Amygdalus dulcis</name>
    <dbReference type="NCBI Taxonomy" id="3755"/>
    <lineage>
        <taxon>Eukaryota</taxon>
        <taxon>Viridiplantae</taxon>
        <taxon>Streptophyta</taxon>
        <taxon>Embryophyta</taxon>
        <taxon>Tracheophyta</taxon>
        <taxon>Spermatophyta</taxon>
        <taxon>Magnoliopsida</taxon>
        <taxon>eudicotyledons</taxon>
        <taxon>Gunneridae</taxon>
        <taxon>Pentapetalae</taxon>
        <taxon>rosids</taxon>
        <taxon>fabids</taxon>
        <taxon>Rosales</taxon>
        <taxon>Rosaceae</taxon>
        <taxon>Amygdaloideae</taxon>
        <taxon>Amygdaleae</taxon>
        <taxon>Prunus</taxon>
    </lineage>
</organism>
<evidence type="ECO:0000313" key="3">
    <source>
        <dbReference type="Proteomes" id="UP001054821"/>
    </source>
</evidence>
<dbReference type="GO" id="GO:0015074">
    <property type="term" value="P:DNA integration"/>
    <property type="evidence" value="ECO:0007669"/>
    <property type="project" value="InterPro"/>
</dbReference>
<evidence type="ECO:0000313" key="2">
    <source>
        <dbReference type="EMBL" id="KAI5313085.1"/>
    </source>
</evidence>
<feature type="domain" description="Integrase catalytic" evidence="1">
    <location>
        <begin position="1"/>
        <end position="173"/>
    </location>
</feature>
<evidence type="ECO:0000259" key="1">
    <source>
        <dbReference type="PROSITE" id="PS50994"/>
    </source>
</evidence>
<dbReference type="InterPro" id="IPR036397">
    <property type="entry name" value="RNaseH_sf"/>
</dbReference>